<dbReference type="InterPro" id="IPR005273">
    <property type="entry name" value="Ura-DNA_glyco_family4"/>
</dbReference>
<dbReference type="PANTHER" id="PTHR33693:SF9">
    <property type="entry name" value="TYPE-4 URACIL-DNA GLYCOSYLASE"/>
    <property type="match status" value="1"/>
</dbReference>
<dbReference type="NCBIfam" id="TIGR03914">
    <property type="entry name" value="UDG_fam_dom"/>
    <property type="match status" value="1"/>
</dbReference>
<keyword evidence="9" id="KW-0234">DNA repair</keyword>
<keyword evidence="3" id="KW-0004">4Fe-4S</keyword>
<evidence type="ECO:0000256" key="8">
    <source>
        <dbReference type="ARBA" id="ARBA00023014"/>
    </source>
</evidence>
<evidence type="ECO:0000256" key="6">
    <source>
        <dbReference type="ARBA" id="ARBA00022801"/>
    </source>
</evidence>
<evidence type="ECO:0000313" key="11">
    <source>
        <dbReference type="EMBL" id="SFO86902.1"/>
    </source>
</evidence>
<dbReference type="EMBL" id="FOXA01000001">
    <property type="protein sequence ID" value="SFO86902.1"/>
    <property type="molecule type" value="Genomic_DNA"/>
</dbReference>
<dbReference type="Pfam" id="PF13566">
    <property type="entry name" value="DUF4130"/>
    <property type="match status" value="1"/>
</dbReference>
<keyword evidence="12" id="KW-1185">Reference proteome</keyword>
<dbReference type="GO" id="GO:0046872">
    <property type="term" value="F:metal ion binding"/>
    <property type="evidence" value="ECO:0007669"/>
    <property type="project" value="UniProtKB-KW"/>
</dbReference>
<dbReference type="PANTHER" id="PTHR33693">
    <property type="entry name" value="TYPE-5 URACIL-DNA GLYCOSYLASE"/>
    <property type="match status" value="1"/>
</dbReference>
<evidence type="ECO:0000256" key="5">
    <source>
        <dbReference type="ARBA" id="ARBA00022763"/>
    </source>
</evidence>
<reference evidence="11 12" key="1">
    <citation type="submission" date="2016-10" db="EMBL/GenBank/DDBJ databases">
        <authorList>
            <person name="de Groot N.N."/>
        </authorList>
    </citation>
    <scope>NUCLEOTIDE SEQUENCE [LARGE SCALE GENOMIC DNA]</scope>
    <source>
        <strain evidence="11 12">DSM 19547</strain>
    </source>
</reference>
<evidence type="ECO:0000256" key="9">
    <source>
        <dbReference type="ARBA" id="ARBA00023204"/>
    </source>
</evidence>
<dbReference type="InterPro" id="IPR036895">
    <property type="entry name" value="Uracil-DNA_glycosylase-like_sf"/>
</dbReference>
<keyword evidence="7" id="KW-0408">Iron</keyword>
<dbReference type="STRING" id="441119.SAMN04488047_101242"/>
<keyword evidence="6" id="KW-0378">Hydrolase</keyword>
<dbReference type="Pfam" id="PF03167">
    <property type="entry name" value="UDG"/>
    <property type="match status" value="1"/>
</dbReference>
<dbReference type="NCBIfam" id="TIGR03915">
    <property type="entry name" value="SAM_7_link_chp"/>
    <property type="match status" value="1"/>
</dbReference>
<dbReference type="GO" id="GO:0097506">
    <property type="term" value="F:deaminated base DNA N-glycosylase activity"/>
    <property type="evidence" value="ECO:0007669"/>
    <property type="project" value="UniProtKB-ARBA"/>
</dbReference>
<dbReference type="InterPro" id="IPR005122">
    <property type="entry name" value="Uracil-DNA_glycosylase-like"/>
</dbReference>
<keyword evidence="4" id="KW-0479">Metal-binding</keyword>
<dbReference type="Gene3D" id="3.40.470.10">
    <property type="entry name" value="Uracil-DNA glycosylase-like domain"/>
    <property type="match status" value="1"/>
</dbReference>
<dbReference type="SUPFAM" id="SSF52141">
    <property type="entry name" value="Uracil-DNA glycosylase-like"/>
    <property type="match status" value="1"/>
</dbReference>
<organism evidence="11 12">
    <name type="scientific">Tranquillimonas alkanivorans</name>
    <dbReference type="NCBI Taxonomy" id="441119"/>
    <lineage>
        <taxon>Bacteria</taxon>
        <taxon>Pseudomonadati</taxon>
        <taxon>Pseudomonadota</taxon>
        <taxon>Alphaproteobacteria</taxon>
        <taxon>Rhodobacterales</taxon>
        <taxon>Roseobacteraceae</taxon>
        <taxon>Tranquillimonas</taxon>
    </lineage>
</organism>
<dbReference type="CDD" id="cd10030">
    <property type="entry name" value="UDG-F4_TTUDGA_SPO1dp_like"/>
    <property type="match status" value="1"/>
</dbReference>
<gene>
    <name evidence="11" type="ORF">SAMN04488047_101242</name>
</gene>
<accession>A0A1I5KPS0</accession>
<dbReference type="Proteomes" id="UP000199356">
    <property type="component" value="Unassembled WGS sequence"/>
</dbReference>
<evidence type="ECO:0000256" key="4">
    <source>
        <dbReference type="ARBA" id="ARBA00022723"/>
    </source>
</evidence>
<proteinExistence type="inferred from homology"/>
<dbReference type="SMART" id="SM00987">
    <property type="entry name" value="UreE_C"/>
    <property type="match status" value="1"/>
</dbReference>
<dbReference type="InterPro" id="IPR051536">
    <property type="entry name" value="UDG_Type-4/5"/>
</dbReference>
<evidence type="ECO:0000256" key="1">
    <source>
        <dbReference type="ARBA" id="ARBA00006521"/>
    </source>
</evidence>
<dbReference type="AlphaFoldDB" id="A0A1I5KPS0"/>
<evidence type="ECO:0000256" key="3">
    <source>
        <dbReference type="ARBA" id="ARBA00022485"/>
    </source>
</evidence>
<dbReference type="GO" id="GO:0006281">
    <property type="term" value="P:DNA repair"/>
    <property type="evidence" value="ECO:0007669"/>
    <property type="project" value="UniProtKB-KW"/>
</dbReference>
<sequence>MRTVALPDLDTARAWRDAARALVAESVPPEDVQWTCGAPEQTDLFQATGQGREADGAARTCARRQASVSFNVPKSFVDLAETVAWHSDPERFARLYAFLWRLRDRPVLIHDRGDAALAKLRAMEKEVNRDKHKMKAFLRFREIGAPDAPRRRFAAWFEPSHNVTEPLAPFFARRFGDMDWLIVTPRRTACFERGEISFAPGQPKPLLPEDATEDLWTTYFRSIFNPARLKVKAMQAEMPKKYWKNMPEAAAIPGLIAQAESRARAMQEAAPTLPPLRAGRIRERLHAPGVLRPMELTFNDLRRKAEDETRTARDGYGRVVLGEGPHDAPLMVVGEQPGDVEDREGRPFVGPSGQLFDNVAEEAGLDRKAAYVTNAVKQFRYVQRGKRRIHQSPDRSDIEHGRWWLDAEIKLVKPTLILSMGGTAAETLTGTRKGILKRRGHVEETEHGPVFLTVHPSYILRIPDAARKAKETDLFRADLAAAQAHLEELRAA</sequence>
<name>A0A1I5KPS0_9RHOB</name>
<feature type="domain" description="Uracil-DNA glycosylase-like" evidence="10">
    <location>
        <begin position="321"/>
        <end position="480"/>
    </location>
</feature>
<dbReference type="GO" id="GO:0051539">
    <property type="term" value="F:4 iron, 4 sulfur cluster binding"/>
    <property type="evidence" value="ECO:0007669"/>
    <property type="project" value="UniProtKB-KW"/>
</dbReference>
<dbReference type="RefSeq" id="WP_093416596.1">
    <property type="nucleotide sequence ID" value="NZ_FOXA01000001.1"/>
</dbReference>
<dbReference type="SMART" id="SM00986">
    <property type="entry name" value="UDG"/>
    <property type="match status" value="1"/>
</dbReference>
<dbReference type="OrthoDB" id="5290748at2"/>
<evidence type="ECO:0000256" key="2">
    <source>
        <dbReference type="ARBA" id="ARBA00019403"/>
    </source>
</evidence>
<evidence type="ECO:0000256" key="7">
    <source>
        <dbReference type="ARBA" id="ARBA00023004"/>
    </source>
</evidence>
<evidence type="ECO:0000259" key="10">
    <source>
        <dbReference type="SMART" id="SM00986"/>
    </source>
</evidence>
<dbReference type="InterPro" id="IPR023875">
    <property type="entry name" value="DNA_repair_put"/>
</dbReference>
<protein>
    <recommendedName>
        <fullName evidence="2">Type-4 uracil-DNA glycosylase</fullName>
    </recommendedName>
</protein>
<dbReference type="InterPro" id="IPR025404">
    <property type="entry name" value="DUF4130"/>
</dbReference>
<keyword evidence="5" id="KW-0227">DNA damage</keyword>
<comment type="similarity">
    <text evidence="1">Belongs to the uracil-DNA glycosylase (UDG) superfamily. Type 4 (UDGa) family.</text>
</comment>
<evidence type="ECO:0000313" key="12">
    <source>
        <dbReference type="Proteomes" id="UP000199356"/>
    </source>
</evidence>
<keyword evidence="8" id="KW-0411">Iron-sulfur</keyword>